<protein>
    <submittedName>
        <fullName evidence="3">DUF4440 domain-containing protein</fullName>
    </submittedName>
</protein>
<evidence type="ECO:0000313" key="4">
    <source>
        <dbReference type="Proteomes" id="UP000187941"/>
    </source>
</evidence>
<dbReference type="EMBL" id="CP014263">
    <property type="protein sequence ID" value="AQG82425.1"/>
    <property type="molecule type" value="Genomic_DNA"/>
</dbReference>
<evidence type="ECO:0000313" key="3">
    <source>
        <dbReference type="EMBL" id="AQG82425.1"/>
    </source>
</evidence>
<evidence type="ECO:0000259" key="2">
    <source>
        <dbReference type="Pfam" id="PF14534"/>
    </source>
</evidence>
<dbReference type="KEGG" id="smon:AWR27_10355"/>
<dbReference type="RefSeq" id="WP_077133917.1">
    <property type="nucleotide sequence ID" value="NZ_CP014263.1"/>
</dbReference>
<feature type="signal peptide" evidence="1">
    <location>
        <begin position="1"/>
        <end position="18"/>
    </location>
</feature>
<sequence>MKTFLSFFLCLLAQFVWAQSADKQAVLDVEKARFAAQVSKNAEVMNRLLADDLVYTHSNGKTEGKQTYIQDIVEGKSNYVALDPLEQHVRLYGNTAVVNGICAVKMNNDNKPTEFKLRYTDVYVKKNGQWQLVSWQSLRII</sequence>
<feature type="chain" id="PRO_5013111797" evidence="1">
    <location>
        <begin position="19"/>
        <end position="141"/>
    </location>
</feature>
<evidence type="ECO:0000256" key="1">
    <source>
        <dbReference type="SAM" id="SignalP"/>
    </source>
</evidence>
<keyword evidence="4" id="KW-1185">Reference proteome</keyword>
<dbReference type="Proteomes" id="UP000187941">
    <property type="component" value="Chromosome"/>
</dbReference>
<reference evidence="3 4" key="1">
    <citation type="submission" date="2016-01" db="EMBL/GenBank/DDBJ databases">
        <authorList>
            <person name="Oliw E.H."/>
        </authorList>
    </citation>
    <scope>NUCLEOTIDE SEQUENCE [LARGE SCALE GENOMIC DNA]</scope>
    <source>
        <strain evidence="3 4">DY10</strain>
    </source>
</reference>
<dbReference type="InterPro" id="IPR027843">
    <property type="entry name" value="DUF4440"/>
</dbReference>
<feature type="domain" description="DUF4440" evidence="2">
    <location>
        <begin position="26"/>
        <end position="132"/>
    </location>
</feature>
<proteinExistence type="predicted"/>
<gene>
    <name evidence="3" type="ORF">AWR27_10355</name>
</gene>
<dbReference type="Gene3D" id="3.10.450.50">
    <property type="match status" value="1"/>
</dbReference>
<name>A0A1P9X4A4_9BACT</name>
<dbReference type="Pfam" id="PF14534">
    <property type="entry name" value="DUF4440"/>
    <property type="match status" value="1"/>
</dbReference>
<organism evidence="3 4">
    <name type="scientific">Spirosoma montaniterrae</name>
    <dbReference type="NCBI Taxonomy" id="1178516"/>
    <lineage>
        <taxon>Bacteria</taxon>
        <taxon>Pseudomonadati</taxon>
        <taxon>Bacteroidota</taxon>
        <taxon>Cytophagia</taxon>
        <taxon>Cytophagales</taxon>
        <taxon>Cytophagaceae</taxon>
        <taxon>Spirosoma</taxon>
    </lineage>
</organism>
<keyword evidence="1" id="KW-0732">Signal</keyword>
<dbReference type="STRING" id="1178516.AWR27_10355"/>
<dbReference type="SUPFAM" id="SSF54427">
    <property type="entry name" value="NTF2-like"/>
    <property type="match status" value="1"/>
</dbReference>
<dbReference type="InterPro" id="IPR032710">
    <property type="entry name" value="NTF2-like_dom_sf"/>
</dbReference>
<accession>A0A1P9X4A4</accession>
<dbReference type="AlphaFoldDB" id="A0A1P9X4A4"/>
<dbReference type="OrthoDB" id="1445948at2"/>